<dbReference type="GO" id="GO:0015074">
    <property type="term" value="P:DNA integration"/>
    <property type="evidence" value="ECO:0007669"/>
    <property type="project" value="UniProtKB-KW"/>
</dbReference>
<dbReference type="InterPro" id="IPR010998">
    <property type="entry name" value="Integrase_recombinase_N"/>
</dbReference>
<dbReference type="InterPro" id="IPR013762">
    <property type="entry name" value="Integrase-like_cat_sf"/>
</dbReference>
<dbReference type="RefSeq" id="WP_114135514.1">
    <property type="nucleotide sequence ID" value="NZ_CP068434.1"/>
</dbReference>
<sequence length="422" mass="47309">MSDHVCPQHIALVAQLKQLLIDAGYCVNTINRQSAVARKFLRYVKQRGLAIAAVQPAHVAMYLHCELRRFERRHGRAPRSLEHWRASHTAGIHQLLRMATGKWPPAPQASSASEAFSQKLCTEYERWLDDVRGLASDYIDELVAEARRFMHWYLERAVSVDELGRLTIADIDAYMQARSGSLRRISRKSLAQRLRCFIRFAHASGRISRDFAACVVAPTLYAYESIPSTLSQQQINAVLRICRADRSPKGLRDHAIVLLLAEYGLRAGEIARLRLDDIDWRGDRLHVRHSKTDSESVLPLLPAVGAALLAYLRRGRPATSAREVFIRAHAPYRGFASGSSLYTPLRRRLDAAGVQTNGKHGPHAFRHARAISLLRSGVSPKVIGDVLGHRSSSSVTPYLKLAVDELRDISLEISELLTEEAQ</sequence>
<evidence type="ECO:0000259" key="4">
    <source>
        <dbReference type="PROSITE" id="PS51898"/>
    </source>
</evidence>
<dbReference type="EMBL" id="QDHA01000101">
    <property type="protein sequence ID" value="RCJ04352.1"/>
    <property type="molecule type" value="Genomic_DNA"/>
</dbReference>
<keyword evidence="1" id="KW-0229">DNA integration</keyword>
<dbReference type="Proteomes" id="UP000253501">
    <property type="component" value="Unassembled WGS sequence"/>
</dbReference>
<dbReference type="InterPro" id="IPR011010">
    <property type="entry name" value="DNA_brk_join_enz"/>
</dbReference>
<evidence type="ECO:0000256" key="2">
    <source>
        <dbReference type="ARBA" id="ARBA00023125"/>
    </source>
</evidence>
<dbReference type="AlphaFoldDB" id="A0A367P929"/>
<protein>
    <submittedName>
        <fullName evidence="5">Integrase</fullName>
    </submittedName>
</protein>
<evidence type="ECO:0000256" key="1">
    <source>
        <dbReference type="ARBA" id="ARBA00022908"/>
    </source>
</evidence>
<dbReference type="InterPro" id="IPR002104">
    <property type="entry name" value="Integrase_catalytic"/>
</dbReference>
<gene>
    <name evidence="5" type="ORF">DDK22_32540</name>
</gene>
<feature type="domain" description="Tyr recombinase" evidence="4">
    <location>
        <begin position="225"/>
        <end position="411"/>
    </location>
</feature>
<evidence type="ECO:0000256" key="3">
    <source>
        <dbReference type="ARBA" id="ARBA00023172"/>
    </source>
</evidence>
<dbReference type="SUPFAM" id="SSF56349">
    <property type="entry name" value="DNA breaking-rejoining enzymes"/>
    <property type="match status" value="1"/>
</dbReference>
<dbReference type="GO" id="GO:0003677">
    <property type="term" value="F:DNA binding"/>
    <property type="evidence" value="ECO:0007669"/>
    <property type="project" value="UniProtKB-KW"/>
</dbReference>
<dbReference type="Pfam" id="PF00589">
    <property type="entry name" value="Phage_integrase"/>
    <property type="match status" value="1"/>
</dbReference>
<comment type="caution">
    <text evidence="5">The sequence shown here is derived from an EMBL/GenBank/DDBJ whole genome shotgun (WGS) entry which is preliminary data.</text>
</comment>
<evidence type="ECO:0000313" key="6">
    <source>
        <dbReference type="Proteomes" id="UP000253501"/>
    </source>
</evidence>
<reference evidence="5 6" key="1">
    <citation type="submission" date="2018-04" db="EMBL/GenBank/DDBJ databases">
        <title>Cupriavidus necator CR12 genome sequencing and assembly.</title>
        <authorList>
            <person name="Ben Fekih I."/>
            <person name="Mazhar H.S."/>
            <person name="Bello S.K."/>
            <person name="Rensing C."/>
        </authorList>
    </citation>
    <scope>NUCLEOTIDE SEQUENCE [LARGE SCALE GENOMIC DNA]</scope>
    <source>
        <strain evidence="5 6">CR12</strain>
    </source>
</reference>
<evidence type="ECO:0000313" key="5">
    <source>
        <dbReference type="EMBL" id="RCJ04352.1"/>
    </source>
</evidence>
<organism evidence="5 6">
    <name type="scientific">Cupriavidus necator</name>
    <name type="common">Alcaligenes eutrophus</name>
    <name type="synonym">Ralstonia eutropha</name>
    <dbReference type="NCBI Taxonomy" id="106590"/>
    <lineage>
        <taxon>Bacteria</taxon>
        <taxon>Pseudomonadati</taxon>
        <taxon>Pseudomonadota</taxon>
        <taxon>Betaproteobacteria</taxon>
        <taxon>Burkholderiales</taxon>
        <taxon>Burkholderiaceae</taxon>
        <taxon>Cupriavidus</taxon>
    </lineage>
</organism>
<accession>A0A367P929</accession>
<dbReference type="Gene3D" id="1.10.443.10">
    <property type="entry name" value="Intergrase catalytic core"/>
    <property type="match status" value="1"/>
</dbReference>
<keyword evidence="3" id="KW-0233">DNA recombination</keyword>
<dbReference type="GO" id="GO:0006310">
    <property type="term" value="P:DNA recombination"/>
    <property type="evidence" value="ECO:0007669"/>
    <property type="project" value="UniProtKB-KW"/>
</dbReference>
<dbReference type="CDD" id="cd01188">
    <property type="entry name" value="INT_RitA_C_like"/>
    <property type="match status" value="1"/>
</dbReference>
<dbReference type="PANTHER" id="PTHR30349">
    <property type="entry name" value="PHAGE INTEGRASE-RELATED"/>
    <property type="match status" value="1"/>
</dbReference>
<proteinExistence type="predicted"/>
<keyword evidence="2" id="KW-0238">DNA-binding</keyword>
<dbReference type="InterPro" id="IPR050090">
    <property type="entry name" value="Tyrosine_recombinase_XerCD"/>
</dbReference>
<dbReference type="Gene3D" id="1.10.150.130">
    <property type="match status" value="1"/>
</dbReference>
<name>A0A367P929_CUPNE</name>
<dbReference type="PANTHER" id="PTHR30349:SF90">
    <property type="entry name" value="TYROSINE RECOMBINASE XERD"/>
    <property type="match status" value="1"/>
</dbReference>
<dbReference type="PROSITE" id="PS51898">
    <property type="entry name" value="TYR_RECOMBINASE"/>
    <property type="match status" value="1"/>
</dbReference>